<gene>
    <name evidence="6" type="ORF">A9Y57_02082</name>
</gene>
<dbReference type="AlphaFoldDB" id="A0A2I8AIB8"/>
<dbReference type="InterPro" id="IPR036188">
    <property type="entry name" value="FAD/NAD-bd_sf"/>
</dbReference>
<accession>A0A2I8AIB8</accession>
<dbReference type="PRINTS" id="PR00411">
    <property type="entry name" value="PNDRDTASEI"/>
</dbReference>
<sequence length="404" mass="44301">MQEILVLGAGYAGLKTVRSLQKQAGDFHITLVDRNDYHYEATELHEVASGSQPKEKITFSIKEVIDEKKVTFIQDSVVKVNPEEKTAELAKSGTLHFDYVVVALGFCSETFGIVGAEENALQMVDINTAENIHRHIIKMMEKYRETKDKNYLRILVCGAGFTGIELAGALTDEKKRYAEIAGVTADQIEIICIEAATRILPMFDDELANHGLELIKKLGINLMLGSMIKEIKPGEVVYATSPDENAERQSIAAETIIWTTGVSGSKVMGESGFAERRGRVIINADLRDPKYDNVYIIGDVSALIDPSNDRPYPTTAQIATQMGAHAAKNIAHQLNNEATENFTYESKGTVASVGNTHGLGIVGKSTKVKGYPASFIKKAIMNKSLVDMGGLKELLAKGRFDLYH</sequence>
<evidence type="ECO:0000256" key="2">
    <source>
        <dbReference type="ARBA" id="ARBA00005272"/>
    </source>
</evidence>
<evidence type="ECO:0000256" key="4">
    <source>
        <dbReference type="ARBA" id="ARBA00022827"/>
    </source>
</evidence>
<dbReference type="GO" id="GO:0019646">
    <property type="term" value="P:aerobic electron transport chain"/>
    <property type="evidence" value="ECO:0007669"/>
    <property type="project" value="TreeGrafter"/>
</dbReference>
<evidence type="ECO:0000256" key="1">
    <source>
        <dbReference type="ARBA" id="ARBA00001974"/>
    </source>
</evidence>
<evidence type="ECO:0000313" key="7">
    <source>
        <dbReference type="Proteomes" id="UP000217465"/>
    </source>
</evidence>
<dbReference type="Proteomes" id="UP000217465">
    <property type="component" value="Unassembled WGS sequence"/>
</dbReference>
<name>A0A2I8AIB8_9STRE</name>
<evidence type="ECO:0000313" key="6">
    <source>
        <dbReference type="EMBL" id="PCH10792.1"/>
    </source>
</evidence>
<comment type="cofactor">
    <cofactor evidence="1">
        <name>FAD</name>
        <dbReference type="ChEBI" id="CHEBI:57692"/>
    </cofactor>
</comment>
<comment type="similarity">
    <text evidence="2">Belongs to the NADH dehydrogenase family.</text>
</comment>
<comment type="caution">
    <text evidence="6">The sequence shown here is derived from an EMBL/GenBank/DDBJ whole genome shotgun (WGS) entry which is preliminary data.</text>
</comment>
<dbReference type="InterPro" id="IPR023753">
    <property type="entry name" value="FAD/NAD-binding_dom"/>
</dbReference>
<dbReference type="Gene3D" id="3.50.50.100">
    <property type="match status" value="1"/>
</dbReference>
<dbReference type="EMBL" id="NSGR01000010">
    <property type="protein sequence ID" value="PCH10792.1"/>
    <property type="molecule type" value="Genomic_DNA"/>
</dbReference>
<dbReference type="InterPro" id="IPR051169">
    <property type="entry name" value="NADH-Q_oxidoreductase"/>
</dbReference>
<proteinExistence type="inferred from homology"/>
<keyword evidence="3" id="KW-0285">Flavoprotein</keyword>
<dbReference type="PRINTS" id="PR00368">
    <property type="entry name" value="FADPNR"/>
</dbReference>
<keyword evidence="4" id="KW-0274">FAD</keyword>
<dbReference type="PANTHER" id="PTHR42913:SF3">
    <property type="entry name" value="64 KDA MITOCHONDRIAL NADH DEHYDROGENASE (EUROFUNG)"/>
    <property type="match status" value="1"/>
</dbReference>
<dbReference type="RefSeq" id="WP_003108771.1">
    <property type="nucleotide sequence ID" value="NZ_CP025420.1"/>
</dbReference>
<evidence type="ECO:0000256" key="3">
    <source>
        <dbReference type="ARBA" id="ARBA00022630"/>
    </source>
</evidence>
<dbReference type="PANTHER" id="PTHR42913">
    <property type="entry name" value="APOPTOSIS-INDUCING FACTOR 1"/>
    <property type="match status" value="1"/>
</dbReference>
<evidence type="ECO:0000256" key="5">
    <source>
        <dbReference type="ARBA" id="ARBA00023002"/>
    </source>
</evidence>
<organism evidence="6 7">
    <name type="scientific">Streptococcus parauberis</name>
    <dbReference type="NCBI Taxonomy" id="1348"/>
    <lineage>
        <taxon>Bacteria</taxon>
        <taxon>Bacillati</taxon>
        <taxon>Bacillota</taxon>
        <taxon>Bacilli</taxon>
        <taxon>Lactobacillales</taxon>
        <taxon>Streptococcaceae</taxon>
        <taxon>Streptococcus</taxon>
    </lineage>
</organism>
<protein>
    <submittedName>
        <fullName evidence="6">NADH dehydrogenase-like protein</fullName>
    </submittedName>
</protein>
<reference evidence="6 7" key="1">
    <citation type="submission" date="2016-06" db="EMBL/GenBank/DDBJ databases">
        <authorList>
            <person name="Haines A.N."/>
            <person name="Council K.R."/>
        </authorList>
    </citation>
    <scope>NUCLEOTIDE SEQUENCE [LARGE SCALE GENOMIC DNA]</scope>
    <source>
        <strain evidence="6 7">SP158-29</strain>
    </source>
</reference>
<keyword evidence="5" id="KW-0560">Oxidoreductase</keyword>
<dbReference type="GO" id="GO:0003955">
    <property type="term" value="F:NAD(P)H dehydrogenase (quinone) activity"/>
    <property type="evidence" value="ECO:0007669"/>
    <property type="project" value="TreeGrafter"/>
</dbReference>
<dbReference type="Pfam" id="PF07992">
    <property type="entry name" value="Pyr_redox_2"/>
    <property type="match status" value="1"/>
</dbReference>
<dbReference type="SUPFAM" id="SSF51905">
    <property type="entry name" value="FAD/NAD(P)-binding domain"/>
    <property type="match status" value="2"/>
</dbReference>